<gene>
    <name evidence="4" type="ORF">CP975_08130</name>
</gene>
<evidence type="ECO:0000313" key="4">
    <source>
        <dbReference type="EMBL" id="QEV17476.1"/>
    </source>
</evidence>
<dbReference type="RefSeq" id="WP_150476705.1">
    <property type="nucleotide sequence ID" value="NZ_CP023695.1"/>
</dbReference>
<feature type="region of interest" description="Disordered" evidence="1">
    <location>
        <begin position="1"/>
        <end position="29"/>
    </location>
</feature>
<dbReference type="EMBL" id="CP023695">
    <property type="protein sequence ID" value="QEV17476.1"/>
    <property type="molecule type" value="Genomic_DNA"/>
</dbReference>
<dbReference type="Pfam" id="PF25231">
    <property type="entry name" value="DUF7847"/>
    <property type="match status" value="1"/>
</dbReference>
<feature type="compositionally biased region" description="Pro residues" evidence="1">
    <location>
        <begin position="20"/>
        <end position="29"/>
    </location>
</feature>
<feature type="transmembrane region" description="Helical" evidence="2">
    <location>
        <begin position="160"/>
        <end position="187"/>
    </location>
</feature>
<sequence>MPGPGPGQGWGPYDWRHNPWGPPPPPPKPGVIPLAPLGVDRILGGAFATMRRYAKPLFGTAAAAYGLLALLMTGALLIAYGATRDDFRALYAPGATFSWEHGRPLLLAFGAVWLAGLLGSLAVNSFIQAACAATLHEAVIGRATTFRAVWRKAWSRTPSVAAVTLLLALILLLPVAAFTLLIVAFFVTVLTDSTAPFGVVFLLFLLVLPLSAWLYVLFAFAPAAAVLETAGPFTALRRSVRLVRGAWWRTFGISLLAGVIVVIVSLAFRLPLQFAAPEPPAVNPDSDTSEILFDQLRSQFGLYAVLGLLGTLLTQLLATVFLPLVTALLYIDRRIRKEGLAHALHSAA</sequence>
<dbReference type="KEGG" id="salw:CP975_08130"/>
<name>A0A5J6HBD0_STRAD</name>
<organism evidence="4 5">
    <name type="scientific">Streptomyces alboniger</name>
    <dbReference type="NCBI Taxonomy" id="132473"/>
    <lineage>
        <taxon>Bacteria</taxon>
        <taxon>Bacillati</taxon>
        <taxon>Actinomycetota</taxon>
        <taxon>Actinomycetes</taxon>
        <taxon>Kitasatosporales</taxon>
        <taxon>Streptomycetaceae</taxon>
        <taxon>Streptomyces</taxon>
        <taxon>Streptomyces aurantiacus group</taxon>
    </lineage>
</organism>
<feature type="domain" description="DUF7847" evidence="3">
    <location>
        <begin position="111"/>
        <end position="326"/>
    </location>
</feature>
<feature type="transmembrane region" description="Helical" evidence="2">
    <location>
        <begin position="102"/>
        <end position="123"/>
    </location>
</feature>
<dbReference type="OrthoDB" id="121140at2"/>
<feature type="transmembrane region" description="Helical" evidence="2">
    <location>
        <begin position="302"/>
        <end position="331"/>
    </location>
</feature>
<feature type="transmembrane region" description="Helical" evidence="2">
    <location>
        <begin position="57"/>
        <end position="82"/>
    </location>
</feature>
<dbReference type="InterPro" id="IPR057169">
    <property type="entry name" value="DUF7847"/>
</dbReference>
<proteinExistence type="predicted"/>
<evidence type="ECO:0000256" key="2">
    <source>
        <dbReference type="SAM" id="Phobius"/>
    </source>
</evidence>
<dbReference type="AlphaFoldDB" id="A0A5J6HBD0"/>
<feature type="transmembrane region" description="Helical" evidence="2">
    <location>
        <begin position="199"/>
        <end position="227"/>
    </location>
</feature>
<reference evidence="4 5" key="1">
    <citation type="submission" date="2017-09" db="EMBL/GenBank/DDBJ databases">
        <authorList>
            <person name="Lee N."/>
            <person name="Cho B.-K."/>
        </authorList>
    </citation>
    <scope>NUCLEOTIDE SEQUENCE [LARGE SCALE GENOMIC DNA]</scope>
    <source>
        <strain evidence="4 5">ATCC 12461</strain>
    </source>
</reference>
<keyword evidence="2" id="KW-1133">Transmembrane helix</keyword>
<evidence type="ECO:0000259" key="3">
    <source>
        <dbReference type="Pfam" id="PF25231"/>
    </source>
</evidence>
<evidence type="ECO:0000256" key="1">
    <source>
        <dbReference type="SAM" id="MobiDB-lite"/>
    </source>
</evidence>
<protein>
    <submittedName>
        <fullName evidence="4">Oxidoreductase</fullName>
    </submittedName>
</protein>
<keyword evidence="5" id="KW-1185">Reference proteome</keyword>
<evidence type="ECO:0000313" key="5">
    <source>
        <dbReference type="Proteomes" id="UP000326553"/>
    </source>
</evidence>
<keyword evidence="2" id="KW-0472">Membrane</keyword>
<feature type="transmembrane region" description="Helical" evidence="2">
    <location>
        <begin position="247"/>
        <end position="268"/>
    </location>
</feature>
<feature type="compositionally biased region" description="Gly residues" evidence="1">
    <location>
        <begin position="1"/>
        <end position="10"/>
    </location>
</feature>
<dbReference type="Proteomes" id="UP000326553">
    <property type="component" value="Chromosome"/>
</dbReference>
<accession>A0A5J6HBD0</accession>
<keyword evidence="2" id="KW-0812">Transmembrane</keyword>